<dbReference type="EMBL" id="AP021876">
    <property type="protein sequence ID" value="BBO82362.1"/>
    <property type="molecule type" value="Genomic_DNA"/>
</dbReference>
<dbReference type="Proteomes" id="UP000425960">
    <property type="component" value="Chromosome"/>
</dbReference>
<evidence type="ECO:0000313" key="2">
    <source>
        <dbReference type="EMBL" id="BBO82362.1"/>
    </source>
</evidence>
<gene>
    <name evidence="2" type="ORF">DSCO28_29280</name>
</gene>
<name>A0A5K7ZJN8_9BACT</name>
<keyword evidence="1" id="KW-0812">Transmembrane</keyword>
<feature type="transmembrane region" description="Helical" evidence="1">
    <location>
        <begin position="7"/>
        <end position="25"/>
    </location>
</feature>
<dbReference type="KEGG" id="dov:DSCO28_29280"/>
<sequence>MKRNADIGFFTNPSFVCALGFMALYKGKRRYGDEGERYEAIRFCSIFSVWGAILGDFGQCRG</sequence>
<proteinExistence type="predicted"/>
<organism evidence="2 3">
    <name type="scientific">Desulfosarcina ovata subsp. sediminis</name>
    <dbReference type="NCBI Taxonomy" id="885957"/>
    <lineage>
        <taxon>Bacteria</taxon>
        <taxon>Pseudomonadati</taxon>
        <taxon>Thermodesulfobacteriota</taxon>
        <taxon>Desulfobacteria</taxon>
        <taxon>Desulfobacterales</taxon>
        <taxon>Desulfosarcinaceae</taxon>
        <taxon>Desulfosarcina</taxon>
    </lineage>
</organism>
<keyword evidence="1" id="KW-1133">Transmembrane helix</keyword>
<evidence type="ECO:0000256" key="1">
    <source>
        <dbReference type="SAM" id="Phobius"/>
    </source>
</evidence>
<keyword evidence="1" id="KW-0472">Membrane</keyword>
<accession>A0A5K7ZJN8</accession>
<reference evidence="2 3" key="1">
    <citation type="submission" date="2019-11" db="EMBL/GenBank/DDBJ databases">
        <title>Comparative genomics of hydrocarbon-degrading Desulfosarcina strains.</title>
        <authorList>
            <person name="Watanabe M."/>
            <person name="Kojima H."/>
            <person name="Fukui M."/>
        </authorList>
    </citation>
    <scope>NUCLEOTIDE SEQUENCE [LARGE SCALE GENOMIC DNA]</scope>
    <source>
        <strain evidence="2 3">28bB2T</strain>
    </source>
</reference>
<dbReference type="AlphaFoldDB" id="A0A5K7ZJN8"/>
<evidence type="ECO:0000313" key="3">
    <source>
        <dbReference type="Proteomes" id="UP000425960"/>
    </source>
</evidence>
<protein>
    <submittedName>
        <fullName evidence="2">Uncharacterized protein</fullName>
    </submittedName>
</protein>